<keyword evidence="2" id="KW-0378">Hydrolase</keyword>
<dbReference type="Proteomes" id="UP000280726">
    <property type="component" value="Unassembled WGS sequence"/>
</dbReference>
<evidence type="ECO:0000313" key="3">
    <source>
        <dbReference type="Proteomes" id="UP000280726"/>
    </source>
</evidence>
<gene>
    <name evidence="2" type="ORF">EDD32_0909</name>
</gene>
<evidence type="ECO:0000259" key="1">
    <source>
        <dbReference type="Pfam" id="PF13223"/>
    </source>
</evidence>
<feature type="domain" description="DUF4031" evidence="1">
    <location>
        <begin position="4"/>
        <end position="77"/>
    </location>
</feature>
<keyword evidence="3" id="KW-1185">Reference proteome</keyword>
<dbReference type="SUPFAM" id="SSF109604">
    <property type="entry name" value="HD-domain/PDEase-like"/>
    <property type="match status" value="1"/>
</dbReference>
<reference evidence="2 3" key="1">
    <citation type="submission" date="2018-11" db="EMBL/GenBank/DDBJ databases">
        <title>Sequencing the genomes of 1000 actinobacteria strains.</title>
        <authorList>
            <person name="Klenk H.-P."/>
        </authorList>
    </citation>
    <scope>NUCLEOTIDE SEQUENCE [LARGE SCALE GENOMIC DNA]</scope>
    <source>
        <strain evidence="2 3">DSM 14418</strain>
    </source>
</reference>
<name>A0A3N4ZL25_9MICO</name>
<comment type="caution">
    <text evidence="2">The sequence shown here is derived from an EMBL/GenBank/DDBJ whole genome shotgun (WGS) entry which is preliminary data.</text>
</comment>
<dbReference type="Gene3D" id="1.10.3210.10">
    <property type="entry name" value="Hypothetical protein af1432"/>
    <property type="match status" value="1"/>
</dbReference>
<dbReference type="PANTHER" id="PTHR21174:SF0">
    <property type="entry name" value="HD PHOSPHOHYDROLASE FAMILY PROTEIN-RELATED"/>
    <property type="match status" value="1"/>
</dbReference>
<dbReference type="PANTHER" id="PTHR21174">
    <property type="match status" value="1"/>
</dbReference>
<accession>A0A3N4ZL25</accession>
<evidence type="ECO:0000313" key="2">
    <source>
        <dbReference type="EMBL" id="RPF26468.1"/>
    </source>
</evidence>
<dbReference type="RefSeq" id="WP_123915092.1">
    <property type="nucleotide sequence ID" value="NZ_RKRA01000001.1"/>
</dbReference>
<dbReference type="GO" id="GO:0016787">
    <property type="term" value="F:hydrolase activity"/>
    <property type="evidence" value="ECO:0007669"/>
    <property type="project" value="UniProtKB-KW"/>
</dbReference>
<proteinExistence type="predicted"/>
<dbReference type="Pfam" id="PF13223">
    <property type="entry name" value="DUF4031"/>
    <property type="match status" value="1"/>
</dbReference>
<dbReference type="EMBL" id="RKRA01000001">
    <property type="protein sequence ID" value="RPF26468.1"/>
    <property type="molecule type" value="Genomic_DNA"/>
</dbReference>
<sequence>MALLVDPPQWPAHGTRWAHLVSDSSLVELHAFARVAGLPARAFDLDHYDVPADRVADLVAAGADQVAARELLARLTASGLRVRGADRDALAAARRRDDLVRRWARLAPELPVGAWMPAGTDLLGRWAEPHRGYHDVGHLHEVLVHLDVLAESGERFERPAVLAAWFHDAVYRGRPGQDETDSAELARAALHARGVAAADEVARLVRVTAGHLPDVADTDAAALCDADLAVLAASPRRYARYVAGVRREYPHVTDEDFRRGRAEVLRRLLGRGHLFTTSTARRRWERPARDNVARELASLEARG</sequence>
<organism evidence="2 3">
    <name type="scientific">Georgenia muralis</name>
    <dbReference type="NCBI Taxonomy" id="154117"/>
    <lineage>
        <taxon>Bacteria</taxon>
        <taxon>Bacillati</taxon>
        <taxon>Actinomycetota</taxon>
        <taxon>Actinomycetes</taxon>
        <taxon>Micrococcales</taxon>
        <taxon>Bogoriellaceae</taxon>
        <taxon>Georgenia</taxon>
    </lineage>
</organism>
<dbReference type="OrthoDB" id="9808993at2"/>
<protein>
    <submittedName>
        <fullName evidence="2">Putative metal-dependent HD superfamily phosphohydrolase</fullName>
    </submittedName>
</protein>
<dbReference type="AlphaFoldDB" id="A0A3N4ZL25"/>
<dbReference type="InterPro" id="IPR009218">
    <property type="entry name" value="HD_phosphohydro"/>
</dbReference>
<dbReference type="InterPro" id="IPR025109">
    <property type="entry name" value="DUF4031"/>
</dbReference>